<proteinExistence type="predicted"/>
<dbReference type="AlphaFoldDB" id="A0AAW2C003"/>
<evidence type="ECO:0000256" key="1">
    <source>
        <dbReference type="SAM" id="MobiDB-lite"/>
    </source>
</evidence>
<evidence type="ECO:0000313" key="2">
    <source>
        <dbReference type="EMBL" id="KAK9991506.1"/>
    </source>
</evidence>
<comment type="caution">
    <text evidence="2">The sequence shown here is derived from an EMBL/GenBank/DDBJ whole genome shotgun (WGS) entry which is preliminary data.</text>
</comment>
<protein>
    <submittedName>
        <fullName evidence="2">Uncharacterized protein</fullName>
    </submittedName>
</protein>
<feature type="compositionally biased region" description="Acidic residues" evidence="1">
    <location>
        <begin position="42"/>
        <end position="63"/>
    </location>
</feature>
<sequence>MTLGGYTPPFQETPTTIESEPGNRYEDQFCTHRGESSTLPVVEDEDCFGEDLEDRDEYEERIE</sequence>
<feature type="compositionally biased region" description="Basic and acidic residues" evidence="1">
    <location>
        <begin position="21"/>
        <end position="35"/>
    </location>
</feature>
<reference evidence="2 3" key="1">
    <citation type="submission" date="2024-01" db="EMBL/GenBank/DDBJ databases">
        <title>A telomere-to-telomere, gap-free genome of sweet tea (Lithocarpus litseifolius).</title>
        <authorList>
            <person name="Zhou J."/>
        </authorList>
    </citation>
    <scope>NUCLEOTIDE SEQUENCE [LARGE SCALE GENOMIC DNA]</scope>
    <source>
        <strain evidence="2">Zhou-2022a</strain>
        <tissue evidence="2">Leaf</tissue>
    </source>
</reference>
<dbReference type="Proteomes" id="UP001459277">
    <property type="component" value="Unassembled WGS sequence"/>
</dbReference>
<organism evidence="2 3">
    <name type="scientific">Lithocarpus litseifolius</name>
    <dbReference type="NCBI Taxonomy" id="425828"/>
    <lineage>
        <taxon>Eukaryota</taxon>
        <taxon>Viridiplantae</taxon>
        <taxon>Streptophyta</taxon>
        <taxon>Embryophyta</taxon>
        <taxon>Tracheophyta</taxon>
        <taxon>Spermatophyta</taxon>
        <taxon>Magnoliopsida</taxon>
        <taxon>eudicotyledons</taxon>
        <taxon>Gunneridae</taxon>
        <taxon>Pentapetalae</taxon>
        <taxon>rosids</taxon>
        <taxon>fabids</taxon>
        <taxon>Fagales</taxon>
        <taxon>Fagaceae</taxon>
        <taxon>Lithocarpus</taxon>
    </lineage>
</organism>
<gene>
    <name evidence="2" type="ORF">SO802_026491</name>
</gene>
<name>A0AAW2C003_9ROSI</name>
<feature type="region of interest" description="Disordered" evidence="1">
    <location>
        <begin position="1"/>
        <end position="63"/>
    </location>
</feature>
<keyword evidence="3" id="KW-1185">Reference proteome</keyword>
<dbReference type="EMBL" id="JAZDWU010000009">
    <property type="protein sequence ID" value="KAK9991506.1"/>
    <property type="molecule type" value="Genomic_DNA"/>
</dbReference>
<accession>A0AAW2C003</accession>
<evidence type="ECO:0000313" key="3">
    <source>
        <dbReference type="Proteomes" id="UP001459277"/>
    </source>
</evidence>